<proteinExistence type="predicted"/>
<gene>
    <name evidence="1" type="ORF">BECKMB1821I_GA0114274_100860</name>
</gene>
<organism evidence="1">
    <name type="scientific">Candidatus Kentrum sp. MB</name>
    <dbReference type="NCBI Taxonomy" id="2138164"/>
    <lineage>
        <taxon>Bacteria</taxon>
        <taxon>Pseudomonadati</taxon>
        <taxon>Pseudomonadota</taxon>
        <taxon>Gammaproteobacteria</taxon>
        <taxon>Candidatus Kentrum</taxon>
    </lineage>
</organism>
<protein>
    <submittedName>
        <fullName evidence="1">Uncharacterized protein</fullName>
    </submittedName>
</protein>
<reference evidence="1" key="1">
    <citation type="submission" date="2019-02" db="EMBL/GenBank/DDBJ databases">
        <authorList>
            <person name="Gruber-Vodicka R. H."/>
            <person name="Seah K. B. B."/>
        </authorList>
    </citation>
    <scope>NUCLEOTIDE SEQUENCE</scope>
    <source>
        <strain evidence="1">BECK_BZ199</strain>
    </source>
</reference>
<name>A0A450XIN1_9GAMM</name>
<accession>A0A450XIN1</accession>
<evidence type="ECO:0000313" key="1">
    <source>
        <dbReference type="EMBL" id="VFK29162.1"/>
    </source>
</evidence>
<dbReference type="EMBL" id="CAADFQ010000008">
    <property type="protein sequence ID" value="VFK29162.1"/>
    <property type="molecule type" value="Genomic_DNA"/>
</dbReference>
<dbReference type="AlphaFoldDB" id="A0A450XIN1"/>
<sequence length="71" mass="8401">MARSYRGKDSQDPAIIFLRNLRSQYAGICKEDARQFNHNVDTICKDIQTFMKRNSITPENERFQDFSLRSK</sequence>